<evidence type="ECO:0000313" key="3">
    <source>
        <dbReference type="EMBL" id="AIE87384.1"/>
    </source>
</evidence>
<dbReference type="STRING" id="661478.OP10G_4016"/>
<keyword evidence="4" id="KW-1185">Reference proteome</keyword>
<proteinExistence type="predicted"/>
<keyword evidence="2" id="KW-0732">Signal</keyword>
<feature type="chain" id="PRO_5001651993" description="HEAT repeat domain-containing protein" evidence="2">
    <location>
        <begin position="21"/>
        <end position="464"/>
    </location>
</feature>
<evidence type="ECO:0000313" key="4">
    <source>
        <dbReference type="Proteomes" id="UP000027982"/>
    </source>
</evidence>
<dbReference type="EMBL" id="CP007139">
    <property type="protein sequence ID" value="AIE87384.1"/>
    <property type="molecule type" value="Genomic_DNA"/>
</dbReference>
<dbReference type="RefSeq" id="WP_025228715.1">
    <property type="nucleotide sequence ID" value="NZ_CP007139.1"/>
</dbReference>
<name>A0A068NYT5_FIMGI</name>
<gene>
    <name evidence="3" type="ORF">OP10G_4016</name>
</gene>
<dbReference type="Proteomes" id="UP000027982">
    <property type="component" value="Chromosome"/>
</dbReference>
<dbReference type="AlphaFoldDB" id="A0A068NYT5"/>
<dbReference type="InterPro" id="IPR011989">
    <property type="entry name" value="ARM-like"/>
</dbReference>
<evidence type="ECO:0000256" key="1">
    <source>
        <dbReference type="SAM" id="MobiDB-lite"/>
    </source>
</evidence>
<evidence type="ECO:0000256" key="2">
    <source>
        <dbReference type="SAM" id="SignalP"/>
    </source>
</evidence>
<evidence type="ECO:0008006" key="5">
    <source>
        <dbReference type="Google" id="ProtNLM"/>
    </source>
</evidence>
<dbReference type="Gene3D" id="1.25.10.10">
    <property type="entry name" value="Leucine-rich Repeat Variant"/>
    <property type="match status" value="2"/>
</dbReference>
<sequence>MKKLLASIALLACGTAYLQAQSWWAIDFSRPLYKAIDAVGPSPAQIRQIRTELGSGSYDARLRALGSIYMLGRPGLAKDLLDTVTDRDTRLRLPAALLYFTFFERCEENLPTGELAERTARWKTICDLWHASGFPDRDVGPEWFTRFANEPKTLLAGRRAVEDLLREDNWRAKETPSDRSEDQEQRDDLPTGCGSYDRGPERRLAWAYKCWPELFVQVIQAEKEAKAALMDAIDGPVSPALRTILLRASFNCDWRVRSSACRSLRYTPSAEVDTVLWRLSRDPWARVRETSIDCMVDRHPDSVWPFLVKCADDRVSRLRGWIAKYMVEADAFRSFTWARERVQSKNANEADTARLVLVESIGKVIGVEKFICAYLVNPKMPNREFLGRQILGEDFPEIRPVLDSWLHDPDPMMRILWCDYVCCHEDVAAIPELKRLIQVSSDEVKKSAMEALERITSLQGRGDS</sequence>
<organism evidence="3 4">
    <name type="scientific">Fimbriimonas ginsengisoli Gsoil 348</name>
    <dbReference type="NCBI Taxonomy" id="661478"/>
    <lineage>
        <taxon>Bacteria</taxon>
        <taxon>Bacillati</taxon>
        <taxon>Armatimonadota</taxon>
        <taxon>Fimbriimonadia</taxon>
        <taxon>Fimbriimonadales</taxon>
        <taxon>Fimbriimonadaceae</taxon>
        <taxon>Fimbriimonas</taxon>
    </lineage>
</organism>
<dbReference type="KEGG" id="fgi:OP10G_4016"/>
<reference evidence="3 4" key="1">
    <citation type="journal article" date="2014" name="PLoS ONE">
        <title>The first complete genome sequence of the class fimbriimonadia in the phylum armatimonadetes.</title>
        <authorList>
            <person name="Hu Z.Y."/>
            <person name="Wang Y.Z."/>
            <person name="Im W.T."/>
            <person name="Wang S.Y."/>
            <person name="Zhao G.P."/>
            <person name="Zheng H.J."/>
            <person name="Quan Z.X."/>
        </authorList>
    </citation>
    <scope>NUCLEOTIDE SEQUENCE [LARGE SCALE GENOMIC DNA]</scope>
    <source>
        <strain evidence="3">Gsoil 348</strain>
    </source>
</reference>
<dbReference type="InterPro" id="IPR016024">
    <property type="entry name" value="ARM-type_fold"/>
</dbReference>
<protein>
    <recommendedName>
        <fullName evidence="5">HEAT repeat domain-containing protein</fullName>
    </recommendedName>
</protein>
<feature type="signal peptide" evidence="2">
    <location>
        <begin position="1"/>
        <end position="20"/>
    </location>
</feature>
<dbReference type="HOGENOM" id="CLU_588947_0_0_0"/>
<feature type="region of interest" description="Disordered" evidence="1">
    <location>
        <begin position="171"/>
        <end position="195"/>
    </location>
</feature>
<dbReference type="SUPFAM" id="SSF48371">
    <property type="entry name" value="ARM repeat"/>
    <property type="match status" value="1"/>
</dbReference>
<accession>A0A068NYT5</accession>
<feature type="compositionally biased region" description="Basic and acidic residues" evidence="1">
    <location>
        <begin position="171"/>
        <end position="189"/>
    </location>
</feature>